<evidence type="ECO:0000256" key="2">
    <source>
        <dbReference type="ARBA" id="ARBA00001946"/>
    </source>
</evidence>
<keyword evidence="13" id="KW-0963">Cytoplasm</keyword>
<dbReference type="InterPro" id="IPR000291">
    <property type="entry name" value="D-Ala_lig_Van_CS"/>
</dbReference>
<proteinExistence type="inferred from homology"/>
<accession>A0ABV6QW97</accession>
<dbReference type="RefSeq" id="WP_380056023.1">
    <property type="nucleotide sequence ID" value="NZ_JBHLTC010000040.1"/>
</dbReference>
<keyword evidence="11" id="KW-0464">Manganese</keyword>
<organism evidence="16 17">
    <name type="scientific">Kribbella deserti</name>
    <dbReference type="NCBI Taxonomy" id="1926257"/>
    <lineage>
        <taxon>Bacteria</taxon>
        <taxon>Bacillati</taxon>
        <taxon>Actinomycetota</taxon>
        <taxon>Actinomycetes</taxon>
        <taxon>Propionibacteriales</taxon>
        <taxon>Kribbellaceae</taxon>
        <taxon>Kribbella</taxon>
    </lineage>
</organism>
<dbReference type="Pfam" id="PF07478">
    <property type="entry name" value="Dala_Dala_lig_C"/>
    <property type="match status" value="1"/>
</dbReference>
<dbReference type="PROSITE" id="PS50975">
    <property type="entry name" value="ATP_GRASP"/>
    <property type="match status" value="1"/>
</dbReference>
<keyword evidence="17" id="KW-1185">Reference proteome</keyword>
<evidence type="ECO:0000256" key="12">
    <source>
        <dbReference type="ARBA" id="ARBA00023316"/>
    </source>
</evidence>
<keyword evidence="4 13" id="KW-0436">Ligase</keyword>
<dbReference type="NCBIfam" id="NF002528">
    <property type="entry name" value="PRK01966.1-4"/>
    <property type="match status" value="1"/>
</dbReference>
<evidence type="ECO:0000313" key="16">
    <source>
        <dbReference type="EMBL" id="MFC0628906.1"/>
    </source>
</evidence>
<dbReference type="Gene3D" id="3.30.1490.20">
    <property type="entry name" value="ATP-grasp fold, A domain"/>
    <property type="match status" value="1"/>
</dbReference>
<comment type="cofactor">
    <cofactor evidence="1">
        <name>Mn(2+)</name>
        <dbReference type="ChEBI" id="CHEBI:29035"/>
    </cofactor>
</comment>
<comment type="caution">
    <text evidence="16">The sequence shown here is derived from an EMBL/GenBank/DDBJ whole genome shotgun (WGS) entry which is preliminary data.</text>
</comment>
<dbReference type="PIRSF" id="PIRSF039102">
    <property type="entry name" value="Ddl/VanB"/>
    <property type="match status" value="1"/>
</dbReference>
<comment type="similarity">
    <text evidence="3 13">Belongs to the D-alanine--D-alanine ligase family.</text>
</comment>
<comment type="catalytic activity">
    <reaction evidence="13">
        <text>2 D-alanine + ATP = D-alanyl-D-alanine + ADP + phosphate + H(+)</text>
        <dbReference type="Rhea" id="RHEA:11224"/>
        <dbReference type="ChEBI" id="CHEBI:15378"/>
        <dbReference type="ChEBI" id="CHEBI:30616"/>
        <dbReference type="ChEBI" id="CHEBI:43474"/>
        <dbReference type="ChEBI" id="CHEBI:57416"/>
        <dbReference type="ChEBI" id="CHEBI:57822"/>
        <dbReference type="ChEBI" id="CHEBI:456216"/>
        <dbReference type="EC" id="6.3.2.4"/>
    </reaction>
</comment>
<dbReference type="InterPro" id="IPR011095">
    <property type="entry name" value="Dala_Dala_lig_C"/>
</dbReference>
<dbReference type="InterPro" id="IPR013815">
    <property type="entry name" value="ATP_grasp_subdomain_1"/>
</dbReference>
<evidence type="ECO:0000256" key="13">
    <source>
        <dbReference type="HAMAP-Rule" id="MF_00047"/>
    </source>
</evidence>
<evidence type="ECO:0000256" key="1">
    <source>
        <dbReference type="ARBA" id="ARBA00001936"/>
    </source>
</evidence>
<keyword evidence="5" id="KW-0479">Metal-binding</keyword>
<dbReference type="SUPFAM" id="SSF56059">
    <property type="entry name" value="Glutathione synthetase ATP-binding domain-like"/>
    <property type="match status" value="1"/>
</dbReference>
<dbReference type="InterPro" id="IPR011127">
    <property type="entry name" value="Dala_Dala_lig_N"/>
</dbReference>
<feature type="domain" description="ATP-grasp" evidence="15">
    <location>
        <begin position="126"/>
        <end position="339"/>
    </location>
</feature>
<comment type="subcellular location">
    <subcellularLocation>
        <location evidence="13">Cytoplasm</location>
    </subcellularLocation>
</comment>
<keyword evidence="8" id="KW-0460">Magnesium</keyword>
<dbReference type="Proteomes" id="UP001589890">
    <property type="component" value="Unassembled WGS sequence"/>
</dbReference>
<keyword evidence="9 13" id="KW-0133">Cell shape</keyword>
<name>A0ABV6QW97_9ACTN</name>
<dbReference type="GO" id="GO:0008716">
    <property type="term" value="F:D-alanine-D-alanine ligase activity"/>
    <property type="evidence" value="ECO:0007669"/>
    <property type="project" value="UniProtKB-EC"/>
</dbReference>
<dbReference type="HAMAP" id="MF_00047">
    <property type="entry name" value="Dala_Dala_lig"/>
    <property type="match status" value="1"/>
</dbReference>
<dbReference type="Gene3D" id="3.40.50.20">
    <property type="match status" value="1"/>
</dbReference>
<dbReference type="EC" id="6.3.2.4" evidence="13"/>
<evidence type="ECO:0000313" key="17">
    <source>
        <dbReference type="Proteomes" id="UP001589890"/>
    </source>
</evidence>
<evidence type="ECO:0000256" key="10">
    <source>
        <dbReference type="ARBA" id="ARBA00022984"/>
    </source>
</evidence>
<evidence type="ECO:0000256" key="7">
    <source>
        <dbReference type="ARBA" id="ARBA00022840"/>
    </source>
</evidence>
<dbReference type="NCBIfam" id="NF002378">
    <property type="entry name" value="PRK01372.1"/>
    <property type="match status" value="1"/>
</dbReference>
<keyword evidence="6 14" id="KW-0547">Nucleotide-binding</keyword>
<dbReference type="PANTHER" id="PTHR23132">
    <property type="entry name" value="D-ALANINE--D-ALANINE LIGASE"/>
    <property type="match status" value="1"/>
</dbReference>
<comment type="cofactor">
    <cofactor evidence="2">
        <name>Mg(2+)</name>
        <dbReference type="ChEBI" id="CHEBI:18420"/>
    </cofactor>
</comment>
<gene>
    <name evidence="13" type="primary">ddl</name>
    <name evidence="16" type="ORF">ACFFGN_32875</name>
</gene>
<dbReference type="PROSITE" id="PS00844">
    <property type="entry name" value="DALA_DALA_LIGASE_2"/>
    <property type="match status" value="1"/>
</dbReference>
<dbReference type="PANTHER" id="PTHR23132:SF25">
    <property type="entry name" value="D-ALANINE--D-ALANINE LIGASE A"/>
    <property type="match status" value="1"/>
</dbReference>
<evidence type="ECO:0000256" key="3">
    <source>
        <dbReference type="ARBA" id="ARBA00010871"/>
    </source>
</evidence>
<protein>
    <recommendedName>
        <fullName evidence="13">D-alanine--D-alanine ligase</fullName>
        <ecNumber evidence="13">6.3.2.4</ecNumber>
    </recommendedName>
    <alternativeName>
        <fullName evidence="13">D-Ala-D-Ala ligase</fullName>
    </alternativeName>
    <alternativeName>
        <fullName evidence="13">D-alanylalanine synthetase</fullName>
    </alternativeName>
</protein>
<dbReference type="Pfam" id="PF01820">
    <property type="entry name" value="Dala_Dala_lig_N"/>
    <property type="match status" value="2"/>
</dbReference>
<dbReference type="InterPro" id="IPR011761">
    <property type="entry name" value="ATP-grasp"/>
</dbReference>
<sequence>MTTSSVTAAAQQRTPRMTVAVIMGGVSSEHDVSLASGGGIAEAAESLGHQVIRLVIGRDGSWTTNGTPGLDAALAALRACDVAVPAMHGEGGEDGTIQGFLELLGVNYVGSGVAASAISLDKHATKAVLATHGIPVAPGITLRGEALVNAGTDPDLAGVQLKEAGIPYPVFVKPASGGSSFGVTRVTETAGLAPAIALAAELDEQVLIEQEMIGREIDLSVIELPDGSIEVGPALEIHSDPSQPFFNAEAKYGSAATEFVVPAPVDPELAERLRSTAVNVFKSLGCKGLARVDFFVPADGEPVVNELNTFPGFTPASQYPRMWAATGLTYADVVNVLLATAVAERA</sequence>
<evidence type="ECO:0000256" key="8">
    <source>
        <dbReference type="ARBA" id="ARBA00022842"/>
    </source>
</evidence>
<dbReference type="PROSITE" id="PS00843">
    <property type="entry name" value="DALA_DALA_LIGASE_1"/>
    <property type="match status" value="1"/>
</dbReference>
<evidence type="ECO:0000256" key="4">
    <source>
        <dbReference type="ARBA" id="ARBA00022598"/>
    </source>
</evidence>
<keyword evidence="7 14" id="KW-0067">ATP-binding</keyword>
<evidence type="ECO:0000256" key="9">
    <source>
        <dbReference type="ARBA" id="ARBA00022960"/>
    </source>
</evidence>
<keyword evidence="10 13" id="KW-0573">Peptidoglycan synthesis</keyword>
<dbReference type="NCBIfam" id="TIGR01205">
    <property type="entry name" value="D_ala_D_alaTIGR"/>
    <property type="match status" value="1"/>
</dbReference>
<keyword evidence="12 13" id="KW-0961">Cell wall biogenesis/degradation</keyword>
<dbReference type="InterPro" id="IPR016185">
    <property type="entry name" value="PreATP-grasp_dom_sf"/>
</dbReference>
<evidence type="ECO:0000256" key="11">
    <source>
        <dbReference type="ARBA" id="ARBA00023211"/>
    </source>
</evidence>
<evidence type="ECO:0000256" key="6">
    <source>
        <dbReference type="ARBA" id="ARBA00022741"/>
    </source>
</evidence>
<evidence type="ECO:0000259" key="15">
    <source>
        <dbReference type="PROSITE" id="PS50975"/>
    </source>
</evidence>
<dbReference type="InterPro" id="IPR005905">
    <property type="entry name" value="D_ala_D_ala"/>
</dbReference>
<reference evidence="16 17" key="1">
    <citation type="submission" date="2024-09" db="EMBL/GenBank/DDBJ databases">
        <authorList>
            <person name="Sun Q."/>
            <person name="Mori K."/>
        </authorList>
    </citation>
    <scope>NUCLEOTIDE SEQUENCE [LARGE SCALE GENOMIC DNA]</scope>
    <source>
        <strain evidence="16 17">CGMCC 1.15906</strain>
    </source>
</reference>
<comment type="function">
    <text evidence="13">Cell wall formation.</text>
</comment>
<evidence type="ECO:0000256" key="5">
    <source>
        <dbReference type="ARBA" id="ARBA00022723"/>
    </source>
</evidence>
<dbReference type="SUPFAM" id="SSF52440">
    <property type="entry name" value="PreATP-grasp domain"/>
    <property type="match status" value="1"/>
</dbReference>
<dbReference type="EMBL" id="JBHLTC010000040">
    <property type="protein sequence ID" value="MFC0628906.1"/>
    <property type="molecule type" value="Genomic_DNA"/>
</dbReference>
<evidence type="ECO:0000256" key="14">
    <source>
        <dbReference type="PROSITE-ProRule" id="PRU00409"/>
    </source>
</evidence>
<dbReference type="Gene3D" id="3.30.470.20">
    <property type="entry name" value="ATP-grasp fold, B domain"/>
    <property type="match status" value="1"/>
</dbReference>
<comment type="pathway">
    <text evidence="13">Cell wall biogenesis; peptidoglycan biosynthesis.</text>
</comment>